<keyword evidence="3" id="KW-1185">Reference proteome</keyword>
<sequence>MEHIISEISSKLNIEDTKIREMHLYQEGDCTHYKQPIINCNISKCWQQVLQQSDYETRKAEVIKYNSQNRYRKRGICAMPTKYGIAFGVTFLNQAAALVHIYKDGYVLLSHGDIPASKIHTMEVSTTTVANTSPTAASTGSDLNGAAVLNACEKLKERLKPFVDAKPDGKWEDWVNDAYFARVSLSATGYYATPDLYMDYSTSTGTPYAYFSFGAAVTEVEIDCLTGDHQLIRTDIVMDVGKSLNPAIDIGQIEGAFVQGYGWLCLEQVKMMASTGTMLTCGPGNYKIPGFSNIPQEFNVTLLKDVPNVKAVYSSKAVGEPPLFLSASAFFAIKSAVKAARAEAGEDLNFIFNAPCTPERIRMACVDKLSSEFASSYDPNIPPTSFFIQP</sequence>
<proteinExistence type="predicted"/>
<dbReference type="Gene3D" id="3.30.365.10">
    <property type="entry name" value="Aldehyde oxidase/xanthine dehydrogenase, molybdopterin binding domain"/>
    <property type="match status" value="3"/>
</dbReference>
<protein>
    <submittedName>
        <fullName evidence="2">Ry</fullName>
    </submittedName>
</protein>
<dbReference type="Pfam" id="PF20256">
    <property type="entry name" value="MoCoBD_2"/>
    <property type="match status" value="2"/>
</dbReference>
<name>A0A7J7K5L5_BUGNE</name>
<dbReference type="EMBL" id="VXIV02001201">
    <property type="protein sequence ID" value="KAF6033929.1"/>
    <property type="molecule type" value="Genomic_DNA"/>
</dbReference>
<dbReference type="InterPro" id="IPR037165">
    <property type="entry name" value="AldOxase/xan_DH_Mopterin-bd_sf"/>
</dbReference>
<dbReference type="AlphaFoldDB" id="A0A7J7K5L5"/>
<dbReference type="InterPro" id="IPR016208">
    <property type="entry name" value="Ald_Oxase/xanthine_DH-like"/>
</dbReference>
<dbReference type="PANTHER" id="PTHR45444:SF3">
    <property type="entry name" value="XANTHINE DEHYDROGENASE"/>
    <property type="match status" value="1"/>
</dbReference>
<dbReference type="GO" id="GO:0005506">
    <property type="term" value="F:iron ion binding"/>
    <property type="evidence" value="ECO:0007669"/>
    <property type="project" value="InterPro"/>
</dbReference>
<evidence type="ECO:0000259" key="1">
    <source>
        <dbReference type="Pfam" id="PF20256"/>
    </source>
</evidence>
<gene>
    <name evidence="2" type="ORF">EB796_007764</name>
</gene>
<dbReference type="FunFam" id="3.30.365.10:FF:000004">
    <property type="entry name" value="Xanthine dehydrogenase oxidase"/>
    <property type="match status" value="1"/>
</dbReference>
<comment type="caution">
    <text evidence="2">The sequence shown here is derived from an EMBL/GenBank/DDBJ whole genome shotgun (WGS) entry which is preliminary data.</text>
</comment>
<feature type="domain" description="Aldehyde oxidase/xanthine dehydrogenase second molybdopterin binding" evidence="1">
    <location>
        <begin position="114"/>
        <end position="295"/>
    </location>
</feature>
<evidence type="ECO:0000313" key="2">
    <source>
        <dbReference type="EMBL" id="KAF6033929.1"/>
    </source>
</evidence>
<reference evidence="2" key="1">
    <citation type="submission" date="2020-06" db="EMBL/GenBank/DDBJ databases">
        <title>Draft genome of Bugula neritina, a colonial animal packing powerful symbionts and potential medicines.</title>
        <authorList>
            <person name="Rayko M."/>
        </authorList>
    </citation>
    <scope>NUCLEOTIDE SEQUENCE [LARGE SCALE GENOMIC DNA]</scope>
    <source>
        <strain evidence="2">Kwan_BN1</strain>
    </source>
</reference>
<feature type="domain" description="Aldehyde oxidase/xanthine dehydrogenase second molybdopterin binding" evidence="1">
    <location>
        <begin position="49"/>
        <end position="112"/>
    </location>
</feature>
<organism evidence="2 3">
    <name type="scientific">Bugula neritina</name>
    <name type="common">Brown bryozoan</name>
    <name type="synonym">Sertularia neritina</name>
    <dbReference type="NCBI Taxonomy" id="10212"/>
    <lineage>
        <taxon>Eukaryota</taxon>
        <taxon>Metazoa</taxon>
        <taxon>Spiralia</taxon>
        <taxon>Lophotrochozoa</taxon>
        <taxon>Bryozoa</taxon>
        <taxon>Gymnolaemata</taxon>
        <taxon>Cheilostomatida</taxon>
        <taxon>Flustrina</taxon>
        <taxon>Buguloidea</taxon>
        <taxon>Bugulidae</taxon>
        <taxon>Bugula</taxon>
    </lineage>
</organism>
<dbReference type="SUPFAM" id="SSF56003">
    <property type="entry name" value="Molybdenum cofactor-binding domain"/>
    <property type="match status" value="1"/>
</dbReference>
<dbReference type="GO" id="GO:0016491">
    <property type="term" value="F:oxidoreductase activity"/>
    <property type="evidence" value="ECO:0007669"/>
    <property type="project" value="InterPro"/>
</dbReference>
<evidence type="ECO:0000313" key="3">
    <source>
        <dbReference type="Proteomes" id="UP000593567"/>
    </source>
</evidence>
<dbReference type="OrthoDB" id="8300278at2759"/>
<dbReference type="PANTHER" id="PTHR45444">
    <property type="entry name" value="XANTHINE DEHYDROGENASE"/>
    <property type="match status" value="1"/>
</dbReference>
<accession>A0A7J7K5L5</accession>
<dbReference type="Proteomes" id="UP000593567">
    <property type="component" value="Unassembled WGS sequence"/>
</dbReference>
<dbReference type="InterPro" id="IPR046867">
    <property type="entry name" value="AldOxase/xan_DH_MoCoBD2"/>
</dbReference>